<name>A0A4R6ZGX0_9LIST</name>
<feature type="domain" description="NAD(P)-binding" evidence="1">
    <location>
        <begin position="7"/>
        <end position="184"/>
    </location>
</feature>
<reference evidence="2 3" key="1">
    <citation type="submission" date="2019-03" db="EMBL/GenBank/DDBJ databases">
        <title>Genomic Encyclopedia of Type Strains, Phase III (KMG-III): the genomes of soil and plant-associated and newly described type strains.</title>
        <authorList>
            <person name="Whitman W."/>
        </authorList>
    </citation>
    <scope>NUCLEOTIDE SEQUENCE [LARGE SCALE GENOMIC DNA]</scope>
    <source>
        <strain evidence="2 3">CECT 7972</strain>
    </source>
</reference>
<dbReference type="OrthoDB" id="9803892at2"/>
<dbReference type="RefSeq" id="WP_133621025.1">
    <property type="nucleotide sequence ID" value="NZ_JAARQJ010000026.1"/>
</dbReference>
<dbReference type="Gene3D" id="3.40.50.720">
    <property type="entry name" value="NAD(P)-binding Rossmann-like Domain"/>
    <property type="match status" value="1"/>
</dbReference>
<dbReference type="STRING" id="1265846.PROCOU_16048"/>
<proteinExistence type="predicted"/>
<dbReference type="PANTHER" id="PTHR15020:SF50">
    <property type="entry name" value="UPF0659 PROTEIN YMR090W"/>
    <property type="match status" value="1"/>
</dbReference>
<evidence type="ECO:0000259" key="1">
    <source>
        <dbReference type="Pfam" id="PF13460"/>
    </source>
</evidence>
<dbReference type="Proteomes" id="UP000295558">
    <property type="component" value="Unassembled WGS sequence"/>
</dbReference>
<comment type="caution">
    <text evidence="2">The sequence shown here is derived from an EMBL/GenBank/DDBJ whole genome shotgun (WGS) entry which is preliminary data.</text>
</comment>
<sequence length="208" mass="22757">MNVLVIGANGQIGKQTVALLVKKTGVNVIAMIRKEEQRAALEQLGAKVIIADLEDNFSSAYNNIDTVIFSAGSGGHTGPEKTIAIDQNAAIRAVQYAEHYNISHFIMVSSVWADKPENGPESLKDYLIAKGNADKELQKSQLNYTIVRPVLLTNEPATAHISDYTTGRTTITRADVALFLNTIVGNVKTYKQTYTFQNGDTPIEKFIK</sequence>
<dbReference type="PANTHER" id="PTHR15020">
    <property type="entry name" value="FLAVIN REDUCTASE-RELATED"/>
    <property type="match status" value="1"/>
</dbReference>
<dbReference type="SUPFAM" id="SSF51735">
    <property type="entry name" value="NAD(P)-binding Rossmann-fold domains"/>
    <property type="match status" value="1"/>
</dbReference>
<dbReference type="CDD" id="cd05243">
    <property type="entry name" value="SDR_a5"/>
    <property type="match status" value="1"/>
</dbReference>
<dbReference type="EMBL" id="SNZK01000013">
    <property type="protein sequence ID" value="TDR51332.1"/>
    <property type="molecule type" value="Genomic_DNA"/>
</dbReference>
<dbReference type="AlphaFoldDB" id="A0A4R6ZGX0"/>
<dbReference type="Pfam" id="PF13460">
    <property type="entry name" value="NAD_binding_10"/>
    <property type="match status" value="1"/>
</dbReference>
<organism evidence="2 3">
    <name type="scientific">Listeria rocourtiae</name>
    <dbReference type="NCBI Taxonomy" id="647910"/>
    <lineage>
        <taxon>Bacteria</taxon>
        <taxon>Bacillati</taxon>
        <taxon>Bacillota</taxon>
        <taxon>Bacilli</taxon>
        <taxon>Bacillales</taxon>
        <taxon>Listeriaceae</taxon>
        <taxon>Listeria</taxon>
    </lineage>
</organism>
<dbReference type="InterPro" id="IPR016040">
    <property type="entry name" value="NAD(P)-bd_dom"/>
</dbReference>
<gene>
    <name evidence="2" type="ORF">DFP96_11323</name>
</gene>
<dbReference type="InterPro" id="IPR036291">
    <property type="entry name" value="NAD(P)-bd_dom_sf"/>
</dbReference>
<evidence type="ECO:0000313" key="2">
    <source>
        <dbReference type="EMBL" id="TDR51332.1"/>
    </source>
</evidence>
<evidence type="ECO:0000313" key="3">
    <source>
        <dbReference type="Proteomes" id="UP000295558"/>
    </source>
</evidence>
<protein>
    <submittedName>
        <fullName evidence="2">Uncharacterized protein YbjT (DUF2867 family)</fullName>
    </submittedName>
</protein>
<accession>A0A4R6ZGX0</accession>
<keyword evidence="3" id="KW-1185">Reference proteome</keyword>